<evidence type="ECO:0000313" key="1">
    <source>
        <dbReference type="EMBL" id="GAI08792.1"/>
    </source>
</evidence>
<proteinExistence type="predicted"/>
<dbReference type="AlphaFoldDB" id="X1KNY8"/>
<protein>
    <submittedName>
        <fullName evidence="1">Uncharacterized protein</fullName>
    </submittedName>
</protein>
<organism evidence="1">
    <name type="scientific">marine sediment metagenome</name>
    <dbReference type="NCBI Taxonomy" id="412755"/>
    <lineage>
        <taxon>unclassified sequences</taxon>
        <taxon>metagenomes</taxon>
        <taxon>ecological metagenomes</taxon>
    </lineage>
</organism>
<gene>
    <name evidence="1" type="ORF">S06H3_12583</name>
</gene>
<comment type="caution">
    <text evidence="1">The sequence shown here is derived from an EMBL/GenBank/DDBJ whole genome shotgun (WGS) entry which is preliminary data.</text>
</comment>
<dbReference type="EMBL" id="BARV01006153">
    <property type="protein sequence ID" value="GAI08792.1"/>
    <property type="molecule type" value="Genomic_DNA"/>
</dbReference>
<accession>X1KNY8</accession>
<reference evidence="1" key="1">
    <citation type="journal article" date="2014" name="Front. Microbiol.">
        <title>High frequency of phylogenetically diverse reductive dehalogenase-homologous genes in deep subseafloor sedimentary metagenomes.</title>
        <authorList>
            <person name="Kawai M."/>
            <person name="Futagami T."/>
            <person name="Toyoda A."/>
            <person name="Takaki Y."/>
            <person name="Nishi S."/>
            <person name="Hori S."/>
            <person name="Arai W."/>
            <person name="Tsubouchi T."/>
            <person name="Morono Y."/>
            <person name="Uchiyama I."/>
            <person name="Ito T."/>
            <person name="Fujiyama A."/>
            <person name="Inagaki F."/>
            <person name="Takami H."/>
        </authorList>
    </citation>
    <scope>NUCLEOTIDE SEQUENCE</scope>
    <source>
        <strain evidence="1">Expedition CK06-06</strain>
    </source>
</reference>
<name>X1KNY8_9ZZZZ</name>
<sequence length="148" mass="16982">MYHLFKFVWKNDGIALFTTLDKLLPENVMMGSSKFKEYIEASVEESITKVKNGEIDGVSLLNNECITWLKIWLKENQIKESHENRAIILIDEMEQNYSILLERVKTDDNSPLRASTAQNKFMIISAFAPTSQYEALTGEAEKKEMGVI</sequence>